<dbReference type="PRINTS" id="PR00946">
    <property type="entry name" value="HGSCAVENGER"/>
</dbReference>
<dbReference type="PROSITE" id="PS01047">
    <property type="entry name" value="HMA_1"/>
    <property type="match status" value="1"/>
</dbReference>
<gene>
    <name evidence="3" type="ORF">RIL183_04671</name>
</gene>
<dbReference type="Pfam" id="PF00403">
    <property type="entry name" value="HMA"/>
    <property type="match status" value="1"/>
</dbReference>
<keyword evidence="4" id="KW-1185">Reference proteome</keyword>
<feature type="domain" description="HMA" evidence="2">
    <location>
        <begin position="1"/>
        <end position="66"/>
    </location>
</feature>
<name>A0A0M6WQS8_9FIRM</name>
<sequence>MKKTINIEGMVCGNCVMHVKNALMAVSGVTNVDVSLEKKTAEVTLGVEVSDVILSDAVEEAGYEVKKIQ</sequence>
<dbReference type="InterPro" id="IPR006121">
    <property type="entry name" value="HMA_dom"/>
</dbReference>
<evidence type="ECO:0000313" key="3">
    <source>
        <dbReference type="EMBL" id="CRL39990.1"/>
    </source>
</evidence>
<keyword evidence="1" id="KW-0479">Metal-binding</keyword>
<dbReference type="AlphaFoldDB" id="A0A0M6WQS8"/>
<dbReference type="PROSITE" id="PS50846">
    <property type="entry name" value="HMA_2"/>
    <property type="match status" value="1"/>
</dbReference>
<evidence type="ECO:0000313" key="4">
    <source>
        <dbReference type="Proteomes" id="UP000049828"/>
    </source>
</evidence>
<protein>
    <recommendedName>
        <fullName evidence="2">HMA domain-containing protein</fullName>
    </recommendedName>
</protein>
<evidence type="ECO:0000259" key="2">
    <source>
        <dbReference type="PROSITE" id="PS50846"/>
    </source>
</evidence>
<dbReference type="Proteomes" id="UP000049828">
    <property type="component" value="Unassembled WGS sequence"/>
</dbReference>
<dbReference type="EMBL" id="CVRS01000080">
    <property type="protein sequence ID" value="CRL39990.1"/>
    <property type="molecule type" value="Genomic_DNA"/>
</dbReference>
<proteinExistence type="predicted"/>
<dbReference type="Gene3D" id="3.30.70.100">
    <property type="match status" value="1"/>
</dbReference>
<organism evidence="3 4">
    <name type="scientific">Roseburia inulinivorans</name>
    <dbReference type="NCBI Taxonomy" id="360807"/>
    <lineage>
        <taxon>Bacteria</taxon>
        <taxon>Bacillati</taxon>
        <taxon>Bacillota</taxon>
        <taxon>Clostridia</taxon>
        <taxon>Lachnospirales</taxon>
        <taxon>Lachnospiraceae</taxon>
        <taxon>Roseburia</taxon>
    </lineage>
</organism>
<evidence type="ECO:0000256" key="1">
    <source>
        <dbReference type="ARBA" id="ARBA00022723"/>
    </source>
</evidence>
<dbReference type="SUPFAM" id="SSF55008">
    <property type="entry name" value="HMA, heavy metal-associated domain"/>
    <property type="match status" value="1"/>
</dbReference>
<dbReference type="InterPro" id="IPR036163">
    <property type="entry name" value="HMA_dom_sf"/>
</dbReference>
<dbReference type="InterPro" id="IPR001802">
    <property type="entry name" value="MerP/CopZ"/>
</dbReference>
<dbReference type="OrthoDB" id="9813965at2"/>
<dbReference type="InterPro" id="IPR017969">
    <property type="entry name" value="Heavy-metal-associated_CS"/>
</dbReference>
<dbReference type="GO" id="GO:0046872">
    <property type="term" value="F:metal ion binding"/>
    <property type="evidence" value="ECO:0007669"/>
    <property type="project" value="UniProtKB-KW"/>
</dbReference>
<reference evidence="4" key="1">
    <citation type="submission" date="2015-05" db="EMBL/GenBank/DDBJ databases">
        <authorList>
            <consortium name="Pathogen Informatics"/>
        </authorList>
    </citation>
    <scope>NUCLEOTIDE SEQUENCE [LARGE SCALE GENOMIC DNA]</scope>
    <source>
        <strain evidence="4">L1-83</strain>
    </source>
</reference>
<dbReference type="CDD" id="cd00371">
    <property type="entry name" value="HMA"/>
    <property type="match status" value="1"/>
</dbReference>
<accession>A0A0M6WQS8</accession>